<feature type="domain" description="Acyl-CoA thioesterase 2 C-terminal" evidence="9">
    <location>
        <begin position="179"/>
        <end position="283"/>
    </location>
</feature>
<feature type="domain" description="Acyl-CoA thioesterase-like N-terminal HotDog" evidence="10">
    <location>
        <begin position="33"/>
        <end position="110"/>
    </location>
</feature>
<dbReference type="RefSeq" id="WP_108916708.1">
    <property type="nucleotide sequence ID" value="NZ_BGJY01000008.1"/>
</dbReference>
<comment type="similarity">
    <text evidence="1">Belongs to the C/M/P thioester hydrolase family.</text>
</comment>
<dbReference type="OrthoDB" id="9781019at2"/>
<keyword evidence="12" id="KW-1185">Reference proteome</keyword>
<evidence type="ECO:0000256" key="1">
    <source>
        <dbReference type="ARBA" id="ARBA00006538"/>
    </source>
</evidence>
<dbReference type="AlphaFoldDB" id="A0A2U1SS15"/>
<keyword evidence="4" id="KW-0443">Lipid metabolism</keyword>
<accession>A0A2U1SS15</accession>
<evidence type="ECO:0000313" key="12">
    <source>
        <dbReference type="Proteomes" id="UP000245137"/>
    </source>
</evidence>
<organism evidence="11 12">
    <name type="scientific">Methylosinus sporium</name>
    <dbReference type="NCBI Taxonomy" id="428"/>
    <lineage>
        <taxon>Bacteria</taxon>
        <taxon>Pseudomonadati</taxon>
        <taxon>Pseudomonadota</taxon>
        <taxon>Alphaproteobacteria</taxon>
        <taxon>Hyphomicrobiales</taxon>
        <taxon>Methylocystaceae</taxon>
        <taxon>Methylosinus</taxon>
    </lineage>
</organism>
<evidence type="ECO:0000256" key="3">
    <source>
        <dbReference type="ARBA" id="ARBA00022801"/>
    </source>
</evidence>
<evidence type="ECO:0000256" key="5">
    <source>
        <dbReference type="ARBA" id="ARBA00038894"/>
    </source>
</evidence>
<evidence type="ECO:0000256" key="4">
    <source>
        <dbReference type="ARBA" id="ARBA00023098"/>
    </source>
</evidence>
<dbReference type="PANTHER" id="PTHR11066:SF34">
    <property type="entry name" value="ACYL-COENZYME A THIOESTERASE 8"/>
    <property type="match status" value="1"/>
</dbReference>
<dbReference type="GO" id="GO:0006637">
    <property type="term" value="P:acyl-CoA metabolic process"/>
    <property type="evidence" value="ECO:0007669"/>
    <property type="project" value="InterPro"/>
</dbReference>
<dbReference type="Proteomes" id="UP000245137">
    <property type="component" value="Unassembled WGS sequence"/>
</dbReference>
<evidence type="ECO:0000313" key="11">
    <source>
        <dbReference type="EMBL" id="PWB94411.1"/>
    </source>
</evidence>
<dbReference type="CDD" id="cd03445">
    <property type="entry name" value="Thioesterase_II_repeat2"/>
    <property type="match status" value="1"/>
</dbReference>
<dbReference type="GO" id="GO:0047617">
    <property type="term" value="F:fatty acyl-CoA hydrolase activity"/>
    <property type="evidence" value="ECO:0007669"/>
    <property type="project" value="UniProtKB-EC"/>
</dbReference>
<evidence type="ECO:0000256" key="7">
    <source>
        <dbReference type="ARBA" id="ARBA00071120"/>
    </source>
</evidence>
<dbReference type="EC" id="3.1.2.20" evidence="5"/>
<evidence type="ECO:0000256" key="6">
    <source>
        <dbReference type="ARBA" id="ARBA00050943"/>
    </source>
</evidence>
<reference evidence="11 12" key="1">
    <citation type="journal article" date="2018" name="Appl. Microbiol. Biotechnol.">
        <title>Co-cultivation of the strictly anaerobic methanogen Methanosarcina barkeri with aerobic methanotrophs in an oxygen-limited membrane bioreactor.</title>
        <authorList>
            <person name="In 't Zandt M.H."/>
            <person name="van den Bosch T.J.M."/>
            <person name="Rijkers R."/>
            <person name="van Kessel M.A.H.J."/>
            <person name="Jetten M.S.M."/>
            <person name="Welte C.U."/>
        </authorList>
    </citation>
    <scope>NUCLEOTIDE SEQUENCE [LARGE SCALE GENOMIC DNA]</scope>
    <source>
        <strain evidence="11 12">DSM 17706</strain>
    </source>
</reference>
<protein>
    <recommendedName>
        <fullName evidence="7">Acyl-CoA thioesterase 2</fullName>
        <ecNumber evidence="5">3.1.2.20</ecNumber>
    </recommendedName>
    <alternativeName>
        <fullName evidence="8">Thioesterase II</fullName>
    </alternativeName>
</protein>
<comment type="catalytic activity">
    <reaction evidence="6">
        <text>a fatty acyl-CoA + H2O = a fatty acid + CoA + H(+)</text>
        <dbReference type="Rhea" id="RHEA:16781"/>
        <dbReference type="ChEBI" id="CHEBI:15377"/>
        <dbReference type="ChEBI" id="CHEBI:15378"/>
        <dbReference type="ChEBI" id="CHEBI:28868"/>
        <dbReference type="ChEBI" id="CHEBI:57287"/>
        <dbReference type="ChEBI" id="CHEBI:77636"/>
        <dbReference type="EC" id="3.1.2.20"/>
    </reaction>
    <physiologicalReaction direction="left-to-right" evidence="6">
        <dbReference type="Rhea" id="RHEA:16782"/>
    </physiologicalReaction>
</comment>
<evidence type="ECO:0000259" key="9">
    <source>
        <dbReference type="Pfam" id="PF02551"/>
    </source>
</evidence>
<dbReference type="SUPFAM" id="SSF54637">
    <property type="entry name" value="Thioesterase/thiol ester dehydrase-isomerase"/>
    <property type="match status" value="2"/>
</dbReference>
<dbReference type="PANTHER" id="PTHR11066">
    <property type="entry name" value="ACYL-COA THIOESTERASE"/>
    <property type="match status" value="1"/>
</dbReference>
<dbReference type="EMBL" id="PUIV01000008">
    <property type="protein sequence ID" value="PWB94411.1"/>
    <property type="molecule type" value="Genomic_DNA"/>
</dbReference>
<proteinExistence type="inferred from homology"/>
<comment type="subunit">
    <text evidence="2">Homotetramer.</text>
</comment>
<keyword evidence="3" id="KW-0378">Hydrolase</keyword>
<name>A0A2U1SS15_METSR</name>
<dbReference type="InterPro" id="IPR003703">
    <property type="entry name" value="Acyl_CoA_thio"/>
</dbReference>
<gene>
    <name evidence="11" type="ORF">C5689_07750</name>
</gene>
<dbReference type="FunFam" id="2.40.160.210:FF:000001">
    <property type="entry name" value="Acyl-CoA thioesterase II"/>
    <property type="match status" value="1"/>
</dbReference>
<dbReference type="InterPro" id="IPR029069">
    <property type="entry name" value="HotDog_dom_sf"/>
</dbReference>
<dbReference type="InterPro" id="IPR049449">
    <property type="entry name" value="TesB_ACOT8-like_N"/>
</dbReference>
<comment type="caution">
    <text evidence="11">The sequence shown here is derived from an EMBL/GenBank/DDBJ whole genome shotgun (WGS) entry which is preliminary data.</text>
</comment>
<dbReference type="CDD" id="cd03444">
    <property type="entry name" value="Thioesterase_II_repeat1"/>
    <property type="match status" value="1"/>
</dbReference>
<evidence type="ECO:0000256" key="2">
    <source>
        <dbReference type="ARBA" id="ARBA00011881"/>
    </source>
</evidence>
<dbReference type="InterPro" id="IPR025652">
    <property type="entry name" value="TesB_C"/>
</dbReference>
<sequence length="287" mass="31822">MDASNPTRELLALLDIEPIGEDAFRGYSRSRFARVYGGQVVGQALVAAQRTVPAARPAHSLHAYFILPGDPRTPIDFFVQRLRDGKSFTTRRCEAKQNGRTIFSMEASFQIDEPGLEHAFAPPQVPAPEGLPTKSALAERFAEFLPLGASECIAGSPSVDLRVVDPHGFFLNDAVADTRQFIWFRIVDRIGDDLAEHQALLAYLSDMTLLNTALVKHGRTIFDERLQVASLDHALWLHRPFRVDEWLLYTQDSPTAAGARTLTRGMIFSADGRLVASVAQEGLIRDH</sequence>
<dbReference type="InterPro" id="IPR042171">
    <property type="entry name" value="Acyl-CoA_hotdog"/>
</dbReference>
<evidence type="ECO:0000259" key="10">
    <source>
        <dbReference type="Pfam" id="PF13622"/>
    </source>
</evidence>
<dbReference type="Pfam" id="PF13622">
    <property type="entry name" value="4HBT_3"/>
    <property type="match status" value="1"/>
</dbReference>
<dbReference type="GO" id="GO:0009062">
    <property type="term" value="P:fatty acid catabolic process"/>
    <property type="evidence" value="ECO:0007669"/>
    <property type="project" value="TreeGrafter"/>
</dbReference>
<dbReference type="Pfam" id="PF02551">
    <property type="entry name" value="Acyl_CoA_thio"/>
    <property type="match status" value="1"/>
</dbReference>
<evidence type="ECO:0000256" key="8">
    <source>
        <dbReference type="ARBA" id="ARBA00079653"/>
    </source>
</evidence>
<dbReference type="Gene3D" id="2.40.160.210">
    <property type="entry name" value="Acyl-CoA thioesterase, double hotdog domain"/>
    <property type="match status" value="1"/>
</dbReference>